<proteinExistence type="predicted"/>
<reference evidence="2 3" key="1">
    <citation type="submission" date="2024-09" db="EMBL/GenBank/DDBJ databases">
        <title>Chromosome-scale assembly of Riccia fluitans.</title>
        <authorList>
            <person name="Paukszto L."/>
            <person name="Sawicki J."/>
            <person name="Karawczyk K."/>
            <person name="Piernik-Szablinska J."/>
            <person name="Szczecinska M."/>
            <person name="Mazdziarz M."/>
        </authorList>
    </citation>
    <scope>NUCLEOTIDE SEQUENCE [LARGE SCALE GENOMIC DNA]</scope>
    <source>
        <strain evidence="2">Rf_01</strain>
        <tissue evidence="2">Aerial parts of the thallus</tissue>
    </source>
</reference>
<keyword evidence="3" id="KW-1185">Reference proteome</keyword>
<dbReference type="EMBL" id="JBHFFA010000004">
    <property type="protein sequence ID" value="KAL2632229.1"/>
    <property type="molecule type" value="Genomic_DNA"/>
</dbReference>
<comment type="caution">
    <text evidence="2">The sequence shown here is derived from an EMBL/GenBank/DDBJ whole genome shotgun (WGS) entry which is preliminary data.</text>
</comment>
<accession>A0ABD1YRA5</accession>
<gene>
    <name evidence="2" type="ORF">R1flu_016915</name>
</gene>
<sequence>MIEDGIDNLPLPRMTPPPLLWIQPRDQYSSIEDNLSCIQTIVPPSDRLALHADSVVDSPSARISQTANRPQSPIISRVNEDPPRGQNRKLKGSSASSTI</sequence>
<evidence type="ECO:0000313" key="2">
    <source>
        <dbReference type="EMBL" id="KAL2632229.1"/>
    </source>
</evidence>
<feature type="compositionally biased region" description="Polar residues" evidence="1">
    <location>
        <begin position="61"/>
        <end position="74"/>
    </location>
</feature>
<dbReference type="AlphaFoldDB" id="A0ABD1YRA5"/>
<organism evidence="2 3">
    <name type="scientific">Riccia fluitans</name>
    <dbReference type="NCBI Taxonomy" id="41844"/>
    <lineage>
        <taxon>Eukaryota</taxon>
        <taxon>Viridiplantae</taxon>
        <taxon>Streptophyta</taxon>
        <taxon>Embryophyta</taxon>
        <taxon>Marchantiophyta</taxon>
        <taxon>Marchantiopsida</taxon>
        <taxon>Marchantiidae</taxon>
        <taxon>Marchantiales</taxon>
        <taxon>Ricciaceae</taxon>
        <taxon>Riccia</taxon>
    </lineage>
</organism>
<dbReference type="Proteomes" id="UP001605036">
    <property type="component" value="Unassembled WGS sequence"/>
</dbReference>
<evidence type="ECO:0000313" key="3">
    <source>
        <dbReference type="Proteomes" id="UP001605036"/>
    </source>
</evidence>
<feature type="region of interest" description="Disordered" evidence="1">
    <location>
        <begin position="52"/>
        <end position="99"/>
    </location>
</feature>
<name>A0ABD1YRA5_9MARC</name>
<evidence type="ECO:0000256" key="1">
    <source>
        <dbReference type="SAM" id="MobiDB-lite"/>
    </source>
</evidence>
<protein>
    <submittedName>
        <fullName evidence="2">Uncharacterized protein</fullName>
    </submittedName>
</protein>